<organism evidence="1 2">
    <name type="scientific">Mycolicibacterium nivoides</name>
    <dbReference type="NCBI Taxonomy" id="2487344"/>
    <lineage>
        <taxon>Bacteria</taxon>
        <taxon>Bacillati</taxon>
        <taxon>Actinomycetota</taxon>
        <taxon>Actinomycetes</taxon>
        <taxon>Mycobacteriales</taxon>
        <taxon>Mycobacteriaceae</taxon>
        <taxon>Mycolicibacterium</taxon>
    </lineage>
</organism>
<name>A0ABW9LLA7_9MYCO</name>
<keyword evidence="2" id="KW-1185">Reference proteome</keyword>
<evidence type="ECO:0000313" key="1">
    <source>
        <dbReference type="EMBL" id="MFN6548400.1"/>
    </source>
</evidence>
<dbReference type="Proteomes" id="UP001635816">
    <property type="component" value="Unassembled WGS sequence"/>
</dbReference>
<protein>
    <submittedName>
        <fullName evidence="1">Uncharacterized protein</fullName>
    </submittedName>
</protein>
<accession>A0ABW9LLA7</accession>
<evidence type="ECO:0000313" key="2">
    <source>
        <dbReference type="Proteomes" id="UP001635816"/>
    </source>
</evidence>
<gene>
    <name evidence="1" type="ORF">ACK4CT_35080</name>
</gene>
<sequence length="114" mass="12254">MSDIPTPGGGSSAPFQVNYAELEKFAQEHDLNAEELAQWAAGDPDFPERYLATHGKVNFGTYLKIREFMASKLAAGTAFAEHNVQTSTALRASIASTKTQEAVNAAAFDASRMV</sequence>
<comment type="caution">
    <text evidence="1">The sequence shown here is derived from an EMBL/GenBank/DDBJ whole genome shotgun (WGS) entry which is preliminary data.</text>
</comment>
<dbReference type="RefSeq" id="WP_409545917.1">
    <property type="nucleotide sequence ID" value="NZ_JBKBDD010000023.1"/>
</dbReference>
<reference evidence="1 2" key="1">
    <citation type="submission" date="2024-12" db="EMBL/GenBank/DDBJ databases">
        <title>The coexistence of Mycolicibacterium septicum and Mycolicibacterium nivoides in clinical samples.</title>
        <authorList>
            <person name="Wang C."/>
            <person name="Feng Y."/>
            <person name="Zong Z."/>
        </authorList>
    </citation>
    <scope>NUCLEOTIDE SEQUENCE [LARGE SCALE GENOMIC DNA]</scope>
    <source>
        <strain evidence="1 2">120309</strain>
    </source>
</reference>
<dbReference type="EMBL" id="JBKBDD010000023">
    <property type="protein sequence ID" value="MFN6548400.1"/>
    <property type="molecule type" value="Genomic_DNA"/>
</dbReference>
<proteinExistence type="predicted"/>